<protein>
    <submittedName>
        <fullName evidence="9">Putative type II secretion system protein F</fullName>
    </submittedName>
</protein>
<organism evidence="9 10">
    <name type="scientific">Rubripirellula obstinata</name>
    <dbReference type="NCBI Taxonomy" id="406547"/>
    <lineage>
        <taxon>Bacteria</taxon>
        <taxon>Pseudomonadati</taxon>
        <taxon>Planctomycetota</taxon>
        <taxon>Planctomycetia</taxon>
        <taxon>Pirellulales</taxon>
        <taxon>Pirellulaceae</taxon>
        <taxon>Rubripirellula</taxon>
    </lineage>
</organism>
<dbReference type="OrthoDB" id="211600at2"/>
<accession>A0A5B1CP65</accession>
<evidence type="ECO:0000313" key="9">
    <source>
        <dbReference type="EMBL" id="KAA1262041.1"/>
    </source>
</evidence>
<sequence>MGLKAAAKFSHRFATSHKAGVDMVRLLETEAKAGPGHQRIAMQRLADEAKAGNQIHEAMEKQRPYFPVLLTAMTAVGEETGKLDRAMFILAGHLQQRLDTRNKFISSITFPMLQLAAGVGVLSLVIYIMGVMSPAGGGQMADILGLGLRGGSGVLWLWLYVGIFVGSIALVVWAFVRNVAGLQNLAPILYMIPKLGPAIQTITISRFCWTMALSLDAGLDPIRSIALSLDSTGSDYYRSGSDNARDAIKSGATLANGLKATSVFPEDFIARVDIAEHSGTDAESMEYLAKEYDERAKAAVKFMSGLATVVIRVTVALFLLFFIFRIFGMYLGAINDASKPI</sequence>
<comment type="similarity">
    <text evidence="2">Belongs to the GSP F family.</text>
</comment>
<keyword evidence="3" id="KW-1003">Cell membrane</keyword>
<evidence type="ECO:0000256" key="5">
    <source>
        <dbReference type="ARBA" id="ARBA00022989"/>
    </source>
</evidence>
<feature type="transmembrane region" description="Helical" evidence="7">
    <location>
        <begin position="113"/>
        <end position="135"/>
    </location>
</feature>
<dbReference type="Gene3D" id="1.20.81.30">
    <property type="entry name" value="Type II secretion system (T2SS), domain F"/>
    <property type="match status" value="2"/>
</dbReference>
<evidence type="ECO:0000256" key="6">
    <source>
        <dbReference type="ARBA" id="ARBA00023136"/>
    </source>
</evidence>
<dbReference type="AlphaFoldDB" id="A0A5B1CP65"/>
<keyword evidence="10" id="KW-1185">Reference proteome</keyword>
<proteinExistence type="inferred from homology"/>
<name>A0A5B1CP65_9BACT</name>
<dbReference type="Proteomes" id="UP000322699">
    <property type="component" value="Unassembled WGS sequence"/>
</dbReference>
<gene>
    <name evidence="9" type="primary">gspF_2</name>
    <name evidence="9" type="ORF">LF1_46020</name>
</gene>
<evidence type="ECO:0000256" key="3">
    <source>
        <dbReference type="ARBA" id="ARBA00022475"/>
    </source>
</evidence>
<dbReference type="InterPro" id="IPR018076">
    <property type="entry name" value="T2SS_GspF_dom"/>
</dbReference>
<dbReference type="InterPro" id="IPR003004">
    <property type="entry name" value="GspF/PilC"/>
</dbReference>
<evidence type="ECO:0000256" key="7">
    <source>
        <dbReference type="SAM" id="Phobius"/>
    </source>
</evidence>
<evidence type="ECO:0000256" key="2">
    <source>
        <dbReference type="ARBA" id="ARBA00005745"/>
    </source>
</evidence>
<dbReference type="PANTHER" id="PTHR30012">
    <property type="entry name" value="GENERAL SECRETION PATHWAY PROTEIN"/>
    <property type="match status" value="1"/>
</dbReference>
<comment type="subcellular location">
    <subcellularLocation>
        <location evidence="1">Cell membrane</location>
        <topology evidence="1">Multi-pass membrane protein</topology>
    </subcellularLocation>
</comment>
<keyword evidence="6 7" id="KW-0472">Membrane</keyword>
<dbReference type="Pfam" id="PF00482">
    <property type="entry name" value="T2SSF"/>
    <property type="match status" value="2"/>
</dbReference>
<keyword evidence="5 7" id="KW-1133">Transmembrane helix</keyword>
<feature type="domain" description="Type II secretion system protein GspF" evidence="8">
    <location>
        <begin position="207"/>
        <end position="324"/>
    </location>
</feature>
<feature type="domain" description="Type II secretion system protein GspF" evidence="8">
    <location>
        <begin position="9"/>
        <end position="129"/>
    </location>
</feature>
<evidence type="ECO:0000256" key="1">
    <source>
        <dbReference type="ARBA" id="ARBA00004651"/>
    </source>
</evidence>
<evidence type="ECO:0000256" key="4">
    <source>
        <dbReference type="ARBA" id="ARBA00022692"/>
    </source>
</evidence>
<comment type="caution">
    <text evidence="9">The sequence shown here is derived from an EMBL/GenBank/DDBJ whole genome shotgun (WGS) entry which is preliminary data.</text>
</comment>
<reference evidence="9 10" key="1">
    <citation type="submission" date="2019-08" db="EMBL/GenBank/DDBJ databases">
        <title>Deep-cultivation of Planctomycetes and their phenomic and genomic characterization uncovers novel biology.</title>
        <authorList>
            <person name="Wiegand S."/>
            <person name="Jogler M."/>
            <person name="Boedeker C."/>
            <person name="Pinto D."/>
            <person name="Vollmers J."/>
            <person name="Rivas-Marin E."/>
            <person name="Kohn T."/>
            <person name="Peeters S.H."/>
            <person name="Heuer A."/>
            <person name="Rast P."/>
            <person name="Oberbeckmann S."/>
            <person name="Bunk B."/>
            <person name="Jeske O."/>
            <person name="Meyerdierks A."/>
            <person name="Storesund J.E."/>
            <person name="Kallscheuer N."/>
            <person name="Luecker S."/>
            <person name="Lage O.M."/>
            <person name="Pohl T."/>
            <person name="Merkel B.J."/>
            <person name="Hornburger P."/>
            <person name="Mueller R.-W."/>
            <person name="Bruemmer F."/>
            <person name="Labrenz M."/>
            <person name="Spormann A.M."/>
            <person name="Op Den Camp H."/>
            <person name="Overmann J."/>
            <person name="Amann R."/>
            <person name="Jetten M.S.M."/>
            <person name="Mascher T."/>
            <person name="Medema M.H."/>
            <person name="Devos D.P."/>
            <person name="Kaster A.-K."/>
            <person name="Ovreas L."/>
            <person name="Rohde M."/>
            <person name="Galperin M.Y."/>
            <person name="Jogler C."/>
        </authorList>
    </citation>
    <scope>NUCLEOTIDE SEQUENCE [LARGE SCALE GENOMIC DNA]</scope>
    <source>
        <strain evidence="9 10">LF1</strain>
    </source>
</reference>
<feature type="transmembrane region" description="Helical" evidence="7">
    <location>
        <begin position="309"/>
        <end position="331"/>
    </location>
</feature>
<dbReference type="PANTHER" id="PTHR30012:SF0">
    <property type="entry name" value="TYPE II SECRETION SYSTEM PROTEIN F-RELATED"/>
    <property type="match status" value="1"/>
</dbReference>
<dbReference type="InterPro" id="IPR042094">
    <property type="entry name" value="T2SS_GspF_sf"/>
</dbReference>
<keyword evidence="4 7" id="KW-0812">Transmembrane</keyword>
<dbReference type="EMBL" id="VRLW01000001">
    <property type="protein sequence ID" value="KAA1262041.1"/>
    <property type="molecule type" value="Genomic_DNA"/>
</dbReference>
<evidence type="ECO:0000313" key="10">
    <source>
        <dbReference type="Proteomes" id="UP000322699"/>
    </source>
</evidence>
<evidence type="ECO:0000259" key="8">
    <source>
        <dbReference type="Pfam" id="PF00482"/>
    </source>
</evidence>
<dbReference type="GO" id="GO:0005886">
    <property type="term" value="C:plasma membrane"/>
    <property type="evidence" value="ECO:0007669"/>
    <property type="project" value="UniProtKB-SubCell"/>
</dbReference>
<feature type="transmembrane region" description="Helical" evidence="7">
    <location>
        <begin position="155"/>
        <end position="176"/>
    </location>
</feature>